<dbReference type="Pfam" id="PF04646">
    <property type="entry name" value="DUF604"/>
    <property type="match status" value="1"/>
</dbReference>
<gene>
    <name evidence="1" type="ORF">UCRPC4_g02891</name>
</gene>
<dbReference type="EMBL" id="LCWF01000067">
    <property type="protein sequence ID" value="KKY23443.1"/>
    <property type="molecule type" value="Genomic_DNA"/>
</dbReference>
<evidence type="ECO:0000313" key="2">
    <source>
        <dbReference type="Proteomes" id="UP000053317"/>
    </source>
</evidence>
<evidence type="ECO:0000313" key="1">
    <source>
        <dbReference type="EMBL" id="KKY23443.1"/>
    </source>
</evidence>
<dbReference type="OrthoDB" id="414175at2759"/>
<reference evidence="1 2" key="2">
    <citation type="submission" date="2015-05" db="EMBL/GenBank/DDBJ databases">
        <authorList>
            <person name="Morales-Cruz A."/>
            <person name="Amrine K.C."/>
            <person name="Cantu D."/>
        </authorList>
    </citation>
    <scope>NUCLEOTIDE SEQUENCE [LARGE SCALE GENOMIC DNA]</scope>
    <source>
        <strain evidence="1">UCRPC4</strain>
    </source>
</reference>
<dbReference type="AlphaFoldDB" id="A0A0G2GIR7"/>
<sequence>MPLLRQMNEVYDECFDALDITGERRLAGDRRVAHCIYKHTDAKLSVEYGLHQVDLHGDPSGLYESGRPQPLSIHHWKSWSEIDVEKLLVVSRVCGDACLLHRWRFSNGWYLNNGFSLVKYSQDLPWGDRTIEKTWEDWETASDYSYVHSLAPLRPRDEGKITYRLKDAIVVGNKAVRQIYVHHPPDGGDDRVIDILWRAG</sequence>
<organism evidence="1 2">
    <name type="scientific">Phaeomoniella chlamydospora</name>
    <name type="common">Phaeoacremonium chlamydosporum</name>
    <dbReference type="NCBI Taxonomy" id="158046"/>
    <lineage>
        <taxon>Eukaryota</taxon>
        <taxon>Fungi</taxon>
        <taxon>Dikarya</taxon>
        <taxon>Ascomycota</taxon>
        <taxon>Pezizomycotina</taxon>
        <taxon>Eurotiomycetes</taxon>
        <taxon>Chaetothyriomycetidae</taxon>
        <taxon>Phaeomoniellales</taxon>
        <taxon>Phaeomoniellaceae</taxon>
        <taxon>Phaeomoniella</taxon>
    </lineage>
</organism>
<comment type="caution">
    <text evidence="1">The sequence shown here is derived from an EMBL/GenBank/DDBJ whole genome shotgun (WGS) entry which is preliminary data.</text>
</comment>
<accession>A0A0G2GIR7</accession>
<protein>
    <submittedName>
        <fullName evidence="1">Uncharacterized protein</fullName>
    </submittedName>
</protein>
<proteinExistence type="predicted"/>
<name>A0A0G2GIR7_PHACM</name>
<dbReference type="InterPro" id="IPR006740">
    <property type="entry name" value="DUF604"/>
</dbReference>
<dbReference type="Proteomes" id="UP000053317">
    <property type="component" value="Unassembled WGS sequence"/>
</dbReference>
<keyword evidence="2" id="KW-1185">Reference proteome</keyword>
<reference evidence="1 2" key="1">
    <citation type="submission" date="2015-05" db="EMBL/GenBank/DDBJ databases">
        <title>Distinctive expansion of gene families associated with plant cell wall degradation and secondary metabolism in the genomes of grapevine trunk pathogens.</title>
        <authorList>
            <person name="Lawrence D.P."/>
            <person name="Travadon R."/>
            <person name="Rolshausen P.E."/>
            <person name="Baumgartner K."/>
        </authorList>
    </citation>
    <scope>NUCLEOTIDE SEQUENCE [LARGE SCALE GENOMIC DNA]</scope>
    <source>
        <strain evidence="1">UCRPC4</strain>
    </source>
</reference>